<evidence type="ECO:0000313" key="3">
    <source>
        <dbReference type="Proteomes" id="UP000485880"/>
    </source>
</evidence>
<keyword evidence="3" id="KW-1185">Reference proteome</keyword>
<comment type="caution">
    <text evidence="2">The sequence shown here is derived from an EMBL/GenBank/DDBJ whole genome shotgun (WGS) entry which is preliminary data.</text>
</comment>
<name>A0A8B6M947_METTU</name>
<evidence type="ECO:0000259" key="1">
    <source>
        <dbReference type="Pfam" id="PF13546"/>
    </source>
</evidence>
<dbReference type="Proteomes" id="UP000485880">
    <property type="component" value="Unassembled WGS sequence"/>
</dbReference>
<feature type="domain" description="Transposase IS701-like DDE" evidence="1">
    <location>
        <begin position="15"/>
        <end position="149"/>
    </location>
</feature>
<dbReference type="InterPro" id="IPR038721">
    <property type="entry name" value="IS701-like_DDE_dom"/>
</dbReference>
<accession>A0A8B6M947</accession>
<dbReference type="PANTHER" id="PTHR33627">
    <property type="entry name" value="TRANSPOSASE"/>
    <property type="match status" value="1"/>
</dbReference>
<evidence type="ECO:0000313" key="2">
    <source>
        <dbReference type="EMBL" id="VTZ50564.1"/>
    </source>
</evidence>
<dbReference type="InterPro" id="IPR039365">
    <property type="entry name" value="IS701-like"/>
</dbReference>
<dbReference type="AlphaFoldDB" id="A0A8B6M947"/>
<reference evidence="2 3" key="1">
    <citation type="submission" date="2019-05" db="EMBL/GenBank/DDBJ databases">
        <authorList>
            <person name="Farhan Ul Haque M."/>
        </authorList>
    </citation>
    <scope>NUCLEOTIDE SEQUENCE [LARGE SCALE GENOMIC DNA]</scope>
    <source>
        <strain evidence="2">2</strain>
    </source>
</reference>
<gene>
    <name evidence="2" type="ORF">MPC4_260001</name>
</gene>
<sequence>MDEIWKSDLERWLAPFLSAFRHKARARMCPVYVAGLIGAGDRKSVQPMAARDGEVGYDQLHHFIASGVWDAAPLEKALLAEADRMVGGADAWLIVDDTALPKKGEHSVGVAPQYASSLGKTANCQSLVSLTLASREIPVMVGLRLFVMDRNHPRPGSQSSQVPAHNHCN</sequence>
<protein>
    <submittedName>
        <fullName evidence="2">Transposase</fullName>
    </submittedName>
</protein>
<dbReference type="PANTHER" id="PTHR33627:SF1">
    <property type="entry name" value="TRANSPOSASE"/>
    <property type="match status" value="1"/>
</dbReference>
<proteinExistence type="predicted"/>
<dbReference type="EMBL" id="CABFMQ020000083">
    <property type="protein sequence ID" value="VTZ50564.1"/>
    <property type="molecule type" value="Genomic_DNA"/>
</dbReference>
<dbReference type="Pfam" id="PF13546">
    <property type="entry name" value="DDE_5"/>
    <property type="match status" value="1"/>
</dbReference>
<organism evidence="2 3">
    <name type="scientific">Methylocella tundrae</name>
    <dbReference type="NCBI Taxonomy" id="227605"/>
    <lineage>
        <taxon>Bacteria</taxon>
        <taxon>Pseudomonadati</taxon>
        <taxon>Pseudomonadota</taxon>
        <taxon>Alphaproteobacteria</taxon>
        <taxon>Hyphomicrobiales</taxon>
        <taxon>Beijerinckiaceae</taxon>
        <taxon>Methylocella</taxon>
    </lineage>
</organism>